<dbReference type="EMBL" id="JAMFLX010000169">
    <property type="protein sequence ID" value="MCL6272359.1"/>
    <property type="molecule type" value="Genomic_DNA"/>
</dbReference>
<gene>
    <name evidence="1" type="ORF">M3P05_20810</name>
</gene>
<feature type="non-terminal residue" evidence="1">
    <location>
        <position position="1"/>
    </location>
</feature>
<comment type="caution">
    <text evidence="1">The sequence shown here is derived from an EMBL/GenBank/DDBJ whole genome shotgun (WGS) entry which is preliminary data.</text>
</comment>
<accession>A0ABT0PLT6</accession>
<reference evidence="1 2" key="1">
    <citation type="submission" date="2022-05" db="EMBL/GenBank/DDBJ databases">
        <authorList>
            <person name="Park J.-S."/>
        </authorList>
    </citation>
    <scope>NUCLEOTIDE SEQUENCE [LARGE SCALE GENOMIC DNA]</scope>
    <source>
        <strain evidence="1 2">2012CJ34-2</strain>
    </source>
</reference>
<protein>
    <submittedName>
        <fullName evidence="1">Uncharacterized protein</fullName>
    </submittedName>
</protein>
<organism evidence="1 2">
    <name type="scientific">Parendozoicomonas callyspongiae</name>
    <dbReference type="NCBI Taxonomy" id="2942213"/>
    <lineage>
        <taxon>Bacteria</taxon>
        <taxon>Pseudomonadati</taxon>
        <taxon>Pseudomonadota</taxon>
        <taxon>Gammaproteobacteria</taxon>
        <taxon>Oceanospirillales</taxon>
        <taxon>Endozoicomonadaceae</taxon>
        <taxon>Parendozoicomonas</taxon>
    </lineage>
</organism>
<keyword evidence="2" id="KW-1185">Reference proteome</keyword>
<name>A0ABT0PLT6_9GAMM</name>
<evidence type="ECO:0000313" key="1">
    <source>
        <dbReference type="EMBL" id="MCL6272359.1"/>
    </source>
</evidence>
<dbReference type="RefSeq" id="WP_249702069.1">
    <property type="nucleotide sequence ID" value="NZ_JAMFLX010000169.1"/>
</dbReference>
<evidence type="ECO:0000313" key="2">
    <source>
        <dbReference type="Proteomes" id="UP001203338"/>
    </source>
</evidence>
<dbReference type="Proteomes" id="UP001203338">
    <property type="component" value="Unassembled WGS sequence"/>
</dbReference>
<proteinExistence type="predicted"/>
<sequence>AMPAKAKELLQVYLRWQAVVCSNVIRATPAQTLCYHGSPRLAISIGVCHVYILIVQQFNVFLL</sequence>